<dbReference type="Pfam" id="PF13193">
    <property type="entry name" value="AMP-binding_C"/>
    <property type="match status" value="1"/>
</dbReference>
<dbReference type="EMBL" id="BMYS01000006">
    <property type="protein sequence ID" value="GGW83366.1"/>
    <property type="molecule type" value="Genomic_DNA"/>
</dbReference>
<evidence type="ECO:0000259" key="3">
    <source>
        <dbReference type="Pfam" id="PF00501"/>
    </source>
</evidence>
<protein>
    <submittedName>
        <fullName evidence="5">AMP-dependent acyl-CoA synthetase</fullName>
    </submittedName>
</protein>
<gene>
    <name evidence="5" type="ORF">GCM10011450_11660</name>
</gene>
<dbReference type="Gene3D" id="3.30.300.30">
    <property type="match status" value="1"/>
</dbReference>
<dbReference type="InterPro" id="IPR045851">
    <property type="entry name" value="AMP-bd_C_sf"/>
</dbReference>
<dbReference type="InterPro" id="IPR042099">
    <property type="entry name" value="ANL_N_sf"/>
</dbReference>
<dbReference type="Pfam" id="PF00501">
    <property type="entry name" value="AMP-binding"/>
    <property type="match status" value="1"/>
</dbReference>
<dbReference type="SUPFAM" id="SSF56801">
    <property type="entry name" value="Acetyl-CoA synthetase-like"/>
    <property type="match status" value="1"/>
</dbReference>
<comment type="similarity">
    <text evidence="1">Belongs to the ATP-dependent AMP-binding enzyme family.</text>
</comment>
<evidence type="ECO:0000259" key="4">
    <source>
        <dbReference type="Pfam" id="PF13193"/>
    </source>
</evidence>
<dbReference type="AlphaFoldDB" id="A0A918JJW1"/>
<dbReference type="PANTHER" id="PTHR43201:SF5">
    <property type="entry name" value="MEDIUM-CHAIN ACYL-COA LIGASE ACSF2, MITOCHONDRIAL"/>
    <property type="match status" value="1"/>
</dbReference>
<accession>A0A918JJW1</accession>
<dbReference type="PANTHER" id="PTHR43201">
    <property type="entry name" value="ACYL-COA SYNTHETASE"/>
    <property type="match status" value="1"/>
</dbReference>
<organism evidence="5 6">
    <name type="scientific">Advenella faeciporci</name>
    <dbReference type="NCBI Taxonomy" id="797535"/>
    <lineage>
        <taxon>Bacteria</taxon>
        <taxon>Pseudomonadati</taxon>
        <taxon>Pseudomonadota</taxon>
        <taxon>Betaproteobacteria</taxon>
        <taxon>Burkholderiales</taxon>
        <taxon>Alcaligenaceae</taxon>
    </lineage>
</organism>
<proteinExistence type="inferred from homology"/>
<comment type="caution">
    <text evidence="5">The sequence shown here is derived from an EMBL/GenBank/DDBJ whole genome shotgun (WGS) entry which is preliminary data.</text>
</comment>
<dbReference type="Gene3D" id="3.40.50.12780">
    <property type="entry name" value="N-terminal domain of ligase-like"/>
    <property type="match status" value="1"/>
</dbReference>
<evidence type="ECO:0000256" key="1">
    <source>
        <dbReference type="ARBA" id="ARBA00006432"/>
    </source>
</evidence>
<sequence length="582" mass="65645">MILVSDEKISEYTEKGWWGTTTIWDIFQKNCAENPHAIAVIDASNRDTFMDGPARRLTWSDLARESETFAAILIENGIRKDDVLVMQLPNCIEQFLVYLACARLGVIVSPVPAQYRAHELRQILEISNAVGAICCSRIGTVNHAYNATHLFTDFCENKVAALRTVFSWGAVDSPFVVDVQKHMKLGLNATQQNNLHNVVRANPVTANDVFTICWTSGTEAFPKGIPRSHNEWLVITPSMTEGPELARHSRILNPFPLVNMAGISLSFMSWLQLCATVVQHNPFDLEVFLQQIRDEKIQYTLVAPTILSKLLKNESLLAGIDFNILKTLGSGSAPLPDWIVRTFKEKFNVQIINHFGSNEGAGFTSGYRDIPDPILRAKYFPRAGVEGFEWHVSTTKKIQTKLVDTVTGELITEPNRPGEMHYKGPNIFSCYYKNDAMTRNAFDDEGYYKLGDLFQIAGDRNQYYQYVGRCKDLVIRGGMNISTQEIESIISGYDDVLEVGIVSIPDDILGEKACACIVPRNDTLDFKALQRFMKEEKEIANFKIPEYLLLMNELPRNPVGKLIKHRLREEALTQLKKDKVIA</sequence>
<dbReference type="Proteomes" id="UP000608345">
    <property type="component" value="Unassembled WGS sequence"/>
</dbReference>
<keyword evidence="2" id="KW-0436">Ligase</keyword>
<evidence type="ECO:0000313" key="6">
    <source>
        <dbReference type="Proteomes" id="UP000608345"/>
    </source>
</evidence>
<feature type="domain" description="AMP-binding enzyme C-terminal" evidence="4">
    <location>
        <begin position="485"/>
        <end position="561"/>
    </location>
</feature>
<dbReference type="InterPro" id="IPR025110">
    <property type="entry name" value="AMP-bd_C"/>
</dbReference>
<name>A0A918JJW1_9BURK</name>
<feature type="domain" description="AMP-dependent synthetase/ligase" evidence="3">
    <location>
        <begin position="27"/>
        <end position="432"/>
    </location>
</feature>
<reference evidence="5" key="2">
    <citation type="submission" date="2020-09" db="EMBL/GenBank/DDBJ databases">
        <authorList>
            <person name="Sun Q."/>
            <person name="Kim S."/>
        </authorList>
    </citation>
    <scope>NUCLEOTIDE SEQUENCE</scope>
    <source>
        <strain evidence="5">KCTC 23732</strain>
    </source>
</reference>
<evidence type="ECO:0000313" key="5">
    <source>
        <dbReference type="EMBL" id="GGW83366.1"/>
    </source>
</evidence>
<dbReference type="InterPro" id="IPR000873">
    <property type="entry name" value="AMP-dep_synth/lig_dom"/>
</dbReference>
<dbReference type="GO" id="GO:0031956">
    <property type="term" value="F:medium-chain fatty acid-CoA ligase activity"/>
    <property type="evidence" value="ECO:0007669"/>
    <property type="project" value="TreeGrafter"/>
</dbReference>
<dbReference type="RefSeq" id="WP_189384519.1">
    <property type="nucleotide sequence ID" value="NZ_BAABFY010000054.1"/>
</dbReference>
<dbReference type="GO" id="GO:0006631">
    <property type="term" value="P:fatty acid metabolic process"/>
    <property type="evidence" value="ECO:0007669"/>
    <property type="project" value="TreeGrafter"/>
</dbReference>
<reference evidence="5" key="1">
    <citation type="journal article" date="2014" name="Int. J. Syst. Evol. Microbiol.">
        <title>Complete genome sequence of Corynebacterium casei LMG S-19264T (=DSM 44701T), isolated from a smear-ripened cheese.</title>
        <authorList>
            <consortium name="US DOE Joint Genome Institute (JGI-PGF)"/>
            <person name="Walter F."/>
            <person name="Albersmeier A."/>
            <person name="Kalinowski J."/>
            <person name="Ruckert C."/>
        </authorList>
    </citation>
    <scope>NUCLEOTIDE SEQUENCE</scope>
    <source>
        <strain evidence="5">KCTC 23732</strain>
    </source>
</reference>
<keyword evidence="6" id="KW-1185">Reference proteome</keyword>
<evidence type="ECO:0000256" key="2">
    <source>
        <dbReference type="ARBA" id="ARBA00022598"/>
    </source>
</evidence>
<dbReference type="CDD" id="cd04433">
    <property type="entry name" value="AFD_class_I"/>
    <property type="match status" value="1"/>
</dbReference>